<protein>
    <submittedName>
        <fullName evidence="8">ABC transporter permease subunit</fullName>
    </submittedName>
</protein>
<feature type="transmembrane region" description="Helical" evidence="6">
    <location>
        <begin position="209"/>
        <end position="234"/>
    </location>
</feature>
<evidence type="ECO:0000256" key="6">
    <source>
        <dbReference type="RuleBase" id="RU363032"/>
    </source>
</evidence>
<name>A0A841TB18_9BACL</name>
<feature type="transmembrane region" description="Helical" evidence="6">
    <location>
        <begin position="80"/>
        <end position="106"/>
    </location>
</feature>
<dbReference type="Pfam" id="PF00528">
    <property type="entry name" value="BPD_transp_1"/>
    <property type="match status" value="1"/>
</dbReference>
<dbReference type="AlphaFoldDB" id="A0A841TB18"/>
<keyword evidence="3 6" id="KW-0812">Transmembrane</keyword>
<dbReference type="GO" id="GO:0005886">
    <property type="term" value="C:plasma membrane"/>
    <property type="evidence" value="ECO:0007669"/>
    <property type="project" value="UniProtKB-SubCell"/>
</dbReference>
<dbReference type="CDD" id="cd06261">
    <property type="entry name" value="TM_PBP2"/>
    <property type="match status" value="1"/>
</dbReference>
<dbReference type="PANTHER" id="PTHR43839">
    <property type="entry name" value="OPPC IN A BINDING PROTEIN-DEPENDENT TRANSPORT SYSTEM"/>
    <property type="match status" value="1"/>
</dbReference>
<dbReference type="InterPro" id="IPR000515">
    <property type="entry name" value="MetI-like"/>
</dbReference>
<evidence type="ECO:0000313" key="9">
    <source>
        <dbReference type="Proteomes" id="UP000535838"/>
    </source>
</evidence>
<feature type="domain" description="ABC transmembrane type-1" evidence="7">
    <location>
        <begin position="82"/>
        <end position="289"/>
    </location>
</feature>
<dbReference type="PROSITE" id="PS50928">
    <property type="entry name" value="ABC_TM1"/>
    <property type="match status" value="1"/>
</dbReference>
<sequence>MNKTLLTGLLITALLLAAALFGSYFAPHGLDEQVKRQYIPSEQGVGRIISPPLAPGADYPFGTDKNGYDLMAKLLDGAKYTIFLSAGIALARVGIGGILGMLMGYYSKKTPKRVRTSSSWSVLNGIPVFLIAWFALTGITINTNLSPLYMSILLGIVLTAVGVPSVVSVVKDKTMVLRERQFILASHSLGAGHWKIMRSHLVPHLKESLMILLVQEAILVLSLFGQLALFNIFVGGTTMYFDPPEYHSRTNEWGGLIGQARTSLYSHQWILFIPLACYILLIVGFHLVANGLEKLFKKRYVKASHF</sequence>
<dbReference type="PANTHER" id="PTHR43839:SF3">
    <property type="entry name" value="OLIGOPEPTIDE ABC TRANSPORTER, PERMEASE PROTEIN"/>
    <property type="match status" value="1"/>
</dbReference>
<dbReference type="GO" id="GO:0055085">
    <property type="term" value="P:transmembrane transport"/>
    <property type="evidence" value="ECO:0007669"/>
    <property type="project" value="InterPro"/>
</dbReference>
<reference evidence="8 9" key="1">
    <citation type="submission" date="2020-08" db="EMBL/GenBank/DDBJ databases">
        <title>Cohnella phylogeny.</title>
        <authorList>
            <person name="Dunlap C."/>
        </authorList>
    </citation>
    <scope>NUCLEOTIDE SEQUENCE [LARGE SCALE GENOMIC DNA]</scope>
    <source>
        <strain evidence="8 9">DSM 25241</strain>
    </source>
</reference>
<dbReference type="RefSeq" id="WP_185123616.1">
    <property type="nucleotide sequence ID" value="NZ_JACJVQ010000032.1"/>
</dbReference>
<dbReference type="Proteomes" id="UP000535838">
    <property type="component" value="Unassembled WGS sequence"/>
</dbReference>
<comment type="subcellular location">
    <subcellularLocation>
        <location evidence="6">Cell membrane</location>
        <topology evidence="6">Multi-pass membrane protein</topology>
    </subcellularLocation>
    <subcellularLocation>
        <location evidence="1">Membrane</location>
        <topology evidence="1">Multi-pass membrane protein</topology>
    </subcellularLocation>
</comment>
<feature type="transmembrane region" description="Helical" evidence="6">
    <location>
        <begin position="269"/>
        <end position="289"/>
    </location>
</feature>
<evidence type="ECO:0000256" key="4">
    <source>
        <dbReference type="ARBA" id="ARBA00022989"/>
    </source>
</evidence>
<dbReference type="Gene3D" id="1.10.3720.10">
    <property type="entry name" value="MetI-like"/>
    <property type="match status" value="1"/>
</dbReference>
<evidence type="ECO:0000259" key="7">
    <source>
        <dbReference type="PROSITE" id="PS50928"/>
    </source>
</evidence>
<keyword evidence="5 6" id="KW-0472">Membrane</keyword>
<gene>
    <name evidence="8" type="ORF">H7B67_30175</name>
</gene>
<keyword evidence="9" id="KW-1185">Reference proteome</keyword>
<keyword evidence="4 6" id="KW-1133">Transmembrane helix</keyword>
<evidence type="ECO:0000256" key="2">
    <source>
        <dbReference type="ARBA" id="ARBA00022448"/>
    </source>
</evidence>
<comment type="caution">
    <text evidence="8">The sequence shown here is derived from an EMBL/GenBank/DDBJ whole genome shotgun (WGS) entry which is preliminary data.</text>
</comment>
<evidence type="ECO:0000256" key="3">
    <source>
        <dbReference type="ARBA" id="ARBA00022692"/>
    </source>
</evidence>
<feature type="transmembrane region" description="Helical" evidence="6">
    <location>
        <begin position="118"/>
        <end position="136"/>
    </location>
</feature>
<keyword evidence="2 6" id="KW-0813">Transport</keyword>
<proteinExistence type="inferred from homology"/>
<feature type="transmembrane region" description="Helical" evidence="6">
    <location>
        <begin position="148"/>
        <end position="170"/>
    </location>
</feature>
<accession>A0A841TB18</accession>
<dbReference type="EMBL" id="JACJVQ010000032">
    <property type="protein sequence ID" value="MBB6638421.1"/>
    <property type="molecule type" value="Genomic_DNA"/>
</dbReference>
<evidence type="ECO:0000256" key="5">
    <source>
        <dbReference type="ARBA" id="ARBA00023136"/>
    </source>
</evidence>
<evidence type="ECO:0000256" key="1">
    <source>
        <dbReference type="ARBA" id="ARBA00004141"/>
    </source>
</evidence>
<organism evidence="8 9">
    <name type="scientific">Cohnella thailandensis</name>
    <dbReference type="NCBI Taxonomy" id="557557"/>
    <lineage>
        <taxon>Bacteria</taxon>
        <taxon>Bacillati</taxon>
        <taxon>Bacillota</taxon>
        <taxon>Bacilli</taxon>
        <taxon>Bacillales</taxon>
        <taxon>Paenibacillaceae</taxon>
        <taxon>Cohnella</taxon>
    </lineage>
</organism>
<dbReference type="InterPro" id="IPR035906">
    <property type="entry name" value="MetI-like_sf"/>
</dbReference>
<evidence type="ECO:0000313" key="8">
    <source>
        <dbReference type="EMBL" id="MBB6638421.1"/>
    </source>
</evidence>
<comment type="similarity">
    <text evidence="6">Belongs to the binding-protein-dependent transport system permease family.</text>
</comment>
<dbReference type="SUPFAM" id="SSF161098">
    <property type="entry name" value="MetI-like"/>
    <property type="match status" value="1"/>
</dbReference>